<feature type="compositionally biased region" description="Polar residues" evidence="3">
    <location>
        <begin position="295"/>
        <end position="305"/>
    </location>
</feature>
<dbReference type="Gene3D" id="2.30.30.40">
    <property type="entry name" value="SH3 Domains"/>
    <property type="match status" value="1"/>
</dbReference>
<feature type="domain" description="SH3" evidence="4">
    <location>
        <begin position="322"/>
        <end position="379"/>
    </location>
</feature>
<protein>
    <recommendedName>
        <fullName evidence="4">SH3 domain-containing protein</fullName>
    </recommendedName>
</protein>
<dbReference type="AlphaFoldDB" id="A0A9W7L366"/>
<feature type="compositionally biased region" description="Pro residues" evidence="3">
    <location>
        <begin position="307"/>
        <end position="321"/>
    </location>
</feature>
<gene>
    <name evidence="5" type="ORF">TrCOL_g12365</name>
</gene>
<comment type="caution">
    <text evidence="5">The sequence shown here is derived from an EMBL/GenBank/DDBJ whole genome shotgun (WGS) entry which is preliminary data.</text>
</comment>
<feature type="compositionally biased region" description="Basic and acidic residues" evidence="3">
    <location>
        <begin position="274"/>
        <end position="294"/>
    </location>
</feature>
<dbReference type="Pfam" id="PF00018">
    <property type="entry name" value="SH3_1"/>
    <property type="match status" value="1"/>
</dbReference>
<keyword evidence="6" id="KW-1185">Reference proteome</keyword>
<evidence type="ECO:0000313" key="6">
    <source>
        <dbReference type="Proteomes" id="UP001165065"/>
    </source>
</evidence>
<sequence length="379" mass="41076">MSFNAGTSDLKYSSFVFIRKKSKRPSFVRSITSSWKRRLLELHRGSILRIYDVTDGGARLTLSITLTRSGCSVSRCKLSEDMKGGSDCLTLAYVACNGAPESFTFYPESTTLAGGPESSSFFRARPSLSDGEGSGAASFEEARKAVRLSIGAVTVLNQWQTVLTTAIADADILDLTFDSKPDELCDQEGSLKSLLGKKSLTMEEAQNIKNMMKTDNTFVHEGTLEKGVGGGTEGGGDDDDIKRILRECTEMEAAISKEIEAEVMGKATTPADVVEERGSDSRRTSVSDIIKDMNSRMSVSETSTLPNPKPPPQKKPPPPPPRVRRSSSAAYTFTASEDWQVSLAEGEECEILKAEDDGWTKIRKAGGVEGFVPSDYLTG</sequence>
<feature type="region of interest" description="Disordered" evidence="3">
    <location>
        <begin position="266"/>
        <end position="331"/>
    </location>
</feature>
<accession>A0A9W7L366</accession>
<dbReference type="EMBL" id="BRYA01000648">
    <property type="protein sequence ID" value="GMI27740.1"/>
    <property type="molecule type" value="Genomic_DNA"/>
</dbReference>
<dbReference type="OrthoDB" id="4062651at2759"/>
<reference evidence="6" key="1">
    <citation type="journal article" date="2023" name="Commun. Biol.">
        <title>Genome analysis of Parmales, the sister group of diatoms, reveals the evolutionary specialization of diatoms from phago-mixotrophs to photoautotrophs.</title>
        <authorList>
            <person name="Ban H."/>
            <person name="Sato S."/>
            <person name="Yoshikawa S."/>
            <person name="Yamada K."/>
            <person name="Nakamura Y."/>
            <person name="Ichinomiya M."/>
            <person name="Sato N."/>
            <person name="Blanc-Mathieu R."/>
            <person name="Endo H."/>
            <person name="Kuwata A."/>
            <person name="Ogata H."/>
        </authorList>
    </citation>
    <scope>NUCLEOTIDE SEQUENCE [LARGE SCALE GENOMIC DNA]</scope>
</reference>
<dbReference type="PROSITE" id="PS50002">
    <property type="entry name" value="SH3"/>
    <property type="match status" value="1"/>
</dbReference>
<evidence type="ECO:0000256" key="2">
    <source>
        <dbReference type="PROSITE-ProRule" id="PRU00192"/>
    </source>
</evidence>
<dbReference type="InterPro" id="IPR001452">
    <property type="entry name" value="SH3_domain"/>
</dbReference>
<dbReference type="InterPro" id="IPR036028">
    <property type="entry name" value="SH3-like_dom_sf"/>
</dbReference>
<proteinExistence type="predicted"/>
<evidence type="ECO:0000313" key="5">
    <source>
        <dbReference type="EMBL" id="GMI27740.1"/>
    </source>
</evidence>
<name>A0A9W7L366_9STRA</name>
<keyword evidence="1 2" id="KW-0728">SH3 domain</keyword>
<evidence type="ECO:0000256" key="3">
    <source>
        <dbReference type="SAM" id="MobiDB-lite"/>
    </source>
</evidence>
<evidence type="ECO:0000256" key="1">
    <source>
        <dbReference type="ARBA" id="ARBA00022443"/>
    </source>
</evidence>
<organism evidence="5 6">
    <name type="scientific">Triparma columacea</name>
    <dbReference type="NCBI Taxonomy" id="722753"/>
    <lineage>
        <taxon>Eukaryota</taxon>
        <taxon>Sar</taxon>
        <taxon>Stramenopiles</taxon>
        <taxon>Ochrophyta</taxon>
        <taxon>Bolidophyceae</taxon>
        <taxon>Parmales</taxon>
        <taxon>Triparmaceae</taxon>
        <taxon>Triparma</taxon>
    </lineage>
</organism>
<dbReference type="SUPFAM" id="SSF50044">
    <property type="entry name" value="SH3-domain"/>
    <property type="match status" value="1"/>
</dbReference>
<dbReference type="Proteomes" id="UP001165065">
    <property type="component" value="Unassembled WGS sequence"/>
</dbReference>
<evidence type="ECO:0000259" key="4">
    <source>
        <dbReference type="PROSITE" id="PS50002"/>
    </source>
</evidence>
<dbReference type="SMART" id="SM00326">
    <property type="entry name" value="SH3"/>
    <property type="match status" value="1"/>
</dbReference>